<dbReference type="InterPro" id="IPR051431">
    <property type="entry name" value="TFIID_subunit_9"/>
</dbReference>
<dbReference type="CDD" id="cd07979">
    <property type="entry name" value="HFD_TAF9"/>
    <property type="match status" value="1"/>
</dbReference>
<evidence type="ECO:0000256" key="6">
    <source>
        <dbReference type="SAM" id="MobiDB-lite"/>
    </source>
</evidence>
<dbReference type="PANTHER" id="PTHR48068">
    <property type="entry name" value="TAF9 RNA POLYMERASE II, TATA BOX-BINDING PROTEIN (TBP)-ASSOCIATED FACTOR"/>
    <property type="match status" value="1"/>
</dbReference>
<name>A0AAN6KED5_9PEZI</name>
<feature type="compositionally biased region" description="Acidic residues" evidence="6">
    <location>
        <begin position="276"/>
        <end position="288"/>
    </location>
</feature>
<evidence type="ECO:0000313" key="8">
    <source>
        <dbReference type="Proteomes" id="UP001175353"/>
    </source>
</evidence>
<dbReference type="GO" id="GO:0016251">
    <property type="term" value="F:RNA polymerase II general transcription initiation factor activity"/>
    <property type="evidence" value="ECO:0007669"/>
    <property type="project" value="TreeGrafter"/>
</dbReference>
<dbReference type="Proteomes" id="UP001175353">
    <property type="component" value="Unassembled WGS sequence"/>
</dbReference>
<dbReference type="AlphaFoldDB" id="A0AAN6KED5"/>
<dbReference type="InterPro" id="IPR003162">
    <property type="entry name" value="TFIID-31"/>
</dbReference>
<comment type="caution">
    <text evidence="7">The sequence shown here is derived from an EMBL/GenBank/DDBJ whole genome shotgun (WGS) entry which is preliminary data.</text>
</comment>
<evidence type="ECO:0000256" key="2">
    <source>
        <dbReference type="ARBA" id="ARBA00007646"/>
    </source>
</evidence>
<accession>A0AAN6KED5</accession>
<dbReference type="SUPFAM" id="SSF47113">
    <property type="entry name" value="Histone-fold"/>
    <property type="match status" value="1"/>
</dbReference>
<keyword evidence="5" id="KW-0539">Nucleus</keyword>
<evidence type="ECO:0000256" key="4">
    <source>
        <dbReference type="ARBA" id="ARBA00023163"/>
    </source>
</evidence>
<feature type="compositionally biased region" description="Low complexity" evidence="6">
    <location>
        <begin position="48"/>
        <end position="58"/>
    </location>
</feature>
<keyword evidence="4" id="KW-0804">Transcription</keyword>
<evidence type="ECO:0000313" key="7">
    <source>
        <dbReference type="EMBL" id="KAK0978049.1"/>
    </source>
</evidence>
<evidence type="ECO:0000256" key="1">
    <source>
        <dbReference type="ARBA" id="ARBA00004123"/>
    </source>
</evidence>
<keyword evidence="8" id="KW-1185">Reference proteome</keyword>
<organism evidence="7 8">
    <name type="scientific">Friedmanniomyces endolithicus</name>
    <dbReference type="NCBI Taxonomy" id="329885"/>
    <lineage>
        <taxon>Eukaryota</taxon>
        <taxon>Fungi</taxon>
        <taxon>Dikarya</taxon>
        <taxon>Ascomycota</taxon>
        <taxon>Pezizomycotina</taxon>
        <taxon>Dothideomycetes</taxon>
        <taxon>Dothideomycetidae</taxon>
        <taxon>Mycosphaerellales</taxon>
        <taxon>Teratosphaeriaceae</taxon>
        <taxon>Friedmanniomyces</taxon>
    </lineage>
</organism>
<dbReference type="GO" id="GO:0003713">
    <property type="term" value="F:transcription coactivator activity"/>
    <property type="evidence" value="ECO:0007669"/>
    <property type="project" value="TreeGrafter"/>
</dbReference>
<gene>
    <name evidence="7" type="primary">TAF9_2</name>
    <name evidence="7" type="ORF">LTR91_013080</name>
</gene>
<keyword evidence="3" id="KW-0805">Transcription regulation</keyword>
<dbReference type="Pfam" id="PF02291">
    <property type="entry name" value="TFIID-31kDa"/>
    <property type="match status" value="1"/>
</dbReference>
<evidence type="ECO:0000256" key="3">
    <source>
        <dbReference type="ARBA" id="ARBA00023015"/>
    </source>
</evidence>
<protein>
    <submittedName>
        <fullName evidence="7">Transcription initiation factor TFIID subunit 9</fullName>
    </submittedName>
</protein>
<feature type="region of interest" description="Disordered" evidence="6">
    <location>
        <begin position="19"/>
        <end position="79"/>
    </location>
</feature>
<dbReference type="GO" id="GO:0005669">
    <property type="term" value="C:transcription factor TFIID complex"/>
    <property type="evidence" value="ECO:0007669"/>
    <property type="project" value="TreeGrafter"/>
</dbReference>
<feature type="compositionally biased region" description="Gly residues" evidence="6">
    <location>
        <begin position="138"/>
        <end position="151"/>
    </location>
</feature>
<feature type="region of interest" description="Disordered" evidence="6">
    <location>
        <begin position="223"/>
        <end position="288"/>
    </location>
</feature>
<reference evidence="7" key="1">
    <citation type="submission" date="2023-06" db="EMBL/GenBank/DDBJ databases">
        <title>Black Yeasts Isolated from many extreme environments.</title>
        <authorList>
            <person name="Coleine C."/>
            <person name="Stajich J.E."/>
            <person name="Selbmann L."/>
        </authorList>
    </citation>
    <scope>NUCLEOTIDE SEQUENCE</scope>
    <source>
        <strain evidence="7">CCFEE 5200</strain>
    </source>
</reference>
<dbReference type="GO" id="GO:0000124">
    <property type="term" value="C:SAGA complex"/>
    <property type="evidence" value="ECO:0007669"/>
    <property type="project" value="TreeGrafter"/>
</dbReference>
<dbReference type="GO" id="GO:0046982">
    <property type="term" value="F:protein heterodimerization activity"/>
    <property type="evidence" value="ECO:0007669"/>
    <property type="project" value="InterPro"/>
</dbReference>
<proteinExistence type="inferred from homology"/>
<sequence>MHGTRQYPLAHVKVNVRSCTSRFPPPDGMASPLVNGTHPSTPPPSDTAPPTTRPDAPTAQSDLDIPRTSSQDDGQSKRPRDARIIHLVLASLGINSYQERVPLQLLDFAYRYTSGVLSDSLRLSAEGYAGQPERGAGRGRGAGAAGAGDAGAGEGITVTSLRQAIASRQRYTFQGHLPKEFMLEQAAERNRVALPKVERSYGVQLPPEKYCLTGVGWSLKDEWDSDEDVEDEENEGVEAQAKPLTNGTAHAATEDDVAMNGVEGEDEEGEGRMEDVFGEEGGEDTEMA</sequence>
<dbReference type="Gene3D" id="1.10.20.10">
    <property type="entry name" value="Histone, subunit A"/>
    <property type="match status" value="1"/>
</dbReference>
<dbReference type="InterPro" id="IPR009072">
    <property type="entry name" value="Histone-fold"/>
</dbReference>
<evidence type="ECO:0000256" key="5">
    <source>
        <dbReference type="ARBA" id="ARBA00023242"/>
    </source>
</evidence>
<feature type="compositionally biased region" description="Acidic residues" evidence="6">
    <location>
        <begin position="223"/>
        <end position="236"/>
    </location>
</feature>
<dbReference type="EMBL" id="JAUJLE010000130">
    <property type="protein sequence ID" value="KAK0978049.1"/>
    <property type="molecule type" value="Genomic_DNA"/>
</dbReference>
<dbReference type="PANTHER" id="PTHR48068:SF4">
    <property type="entry name" value="TATA-BOX BINDING PROTEIN ASSOCIATED FACTOR 9"/>
    <property type="match status" value="1"/>
</dbReference>
<comment type="similarity">
    <text evidence="2">Belongs to the TAF9 family.</text>
</comment>
<dbReference type="GO" id="GO:0051123">
    <property type="term" value="P:RNA polymerase II preinitiation complex assembly"/>
    <property type="evidence" value="ECO:0007669"/>
    <property type="project" value="TreeGrafter"/>
</dbReference>
<feature type="region of interest" description="Disordered" evidence="6">
    <location>
        <begin position="130"/>
        <end position="151"/>
    </location>
</feature>
<comment type="subcellular location">
    <subcellularLocation>
        <location evidence="1">Nucleus</location>
    </subcellularLocation>
</comment>